<feature type="region of interest" description="Disordered" evidence="1">
    <location>
        <begin position="1"/>
        <end position="21"/>
    </location>
</feature>
<feature type="domain" description="HD" evidence="2">
    <location>
        <begin position="128"/>
        <end position="265"/>
    </location>
</feature>
<organism evidence="3 4">
    <name type="scientific">Tulasnella calospora MUT 4182</name>
    <dbReference type="NCBI Taxonomy" id="1051891"/>
    <lineage>
        <taxon>Eukaryota</taxon>
        <taxon>Fungi</taxon>
        <taxon>Dikarya</taxon>
        <taxon>Basidiomycota</taxon>
        <taxon>Agaricomycotina</taxon>
        <taxon>Agaricomycetes</taxon>
        <taxon>Cantharellales</taxon>
        <taxon>Tulasnellaceae</taxon>
        <taxon>Tulasnella</taxon>
    </lineage>
</organism>
<dbReference type="SMART" id="SM00471">
    <property type="entry name" value="HDc"/>
    <property type="match status" value="1"/>
</dbReference>
<name>A0A0C3LKW1_9AGAM</name>
<dbReference type="PANTHER" id="PTHR11373">
    <property type="entry name" value="DEOXYNUCLEOSIDE TRIPHOSPHATE TRIPHOSPHOHYDROLASE"/>
    <property type="match status" value="1"/>
</dbReference>
<dbReference type="GO" id="GO:0006203">
    <property type="term" value="P:dGTP catabolic process"/>
    <property type="evidence" value="ECO:0007669"/>
    <property type="project" value="TreeGrafter"/>
</dbReference>
<sequence>MSVRFTSVDNELPDPYDEGSSSGKFNRCFKDPVWDLVEFEPLPCQIIDTPQFQRLRYLKQLGTSCKVLFRCTRVSGHLSHPALAFYLARLFHGGWMCTVVGAFSFPVRLPQPRRPRVDYVFPGASHNRFEHCLGTGHLAQRLVEHIRDRQPELGISDRDVLCVTIAGLCHDLGHGPFSHVFDNHFIPVAKGKRPDGTQWCHEEASEMMLDALVKENNIDLSQDCVDFIKDLIRGEPRLSRGEKKFLFQIVANKKNGIDVDKWDYIARDTRAVGETCTLVASRLIHATRVIDDTICYDWKDAQSVYELFYSRYSLHKRVYNHKTAKGIEYMIVDALLAAEPVFHLAEAIDDPQKYLHVTDSIIEDIERRDDPRLAKSKQIIRNLRARQVPKRAEEKCLSTEYKTLWKNLLTPQAIAEMSAKLCKEKQALDRPPLLGGIDAVAEENDLSENVARDSLQEDVGTSLLPAFDVSTSGSRSPTVLGTAPEDEPLTKDDVIVDWAVLHYGMKEKDPLENVDFWSKTHPNKKQQTRPDTSGVLRPERFQEVILRCFAKDERRVCQVQEAFRAVLSTLPQPESAEDVGDDTPVPSQQSDAVMIVSEGNITSDLSHPPRTPVMDQFQPLSGAESTNVSPSVSISNQSPSGRPSSHHHARSNSRTPFAREPNPFTSAKPTPRQPSTSKKRARAADGDEDGSPDPKRRVT</sequence>
<dbReference type="PANTHER" id="PTHR11373:SF4">
    <property type="entry name" value="DEOXYNUCLEOSIDE TRIPHOSPHATE TRIPHOSPHOHYDROLASE SAMHD1"/>
    <property type="match status" value="1"/>
</dbReference>
<dbReference type="Proteomes" id="UP000054248">
    <property type="component" value="Unassembled WGS sequence"/>
</dbReference>
<dbReference type="Pfam" id="PF01966">
    <property type="entry name" value="HD"/>
    <property type="match status" value="1"/>
</dbReference>
<accession>A0A0C3LKW1</accession>
<dbReference type="Gene3D" id="3.30.70.2760">
    <property type="match status" value="1"/>
</dbReference>
<dbReference type="GO" id="GO:0008832">
    <property type="term" value="F:dGTPase activity"/>
    <property type="evidence" value="ECO:0007669"/>
    <property type="project" value="TreeGrafter"/>
</dbReference>
<keyword evidence="4" id="KW-1185">Reference proteome</keyword>
<feature type="region of interest" description="Disordered" evidence="1">
    <location>
        <begin position="466"/>
        <end position="486"/>
    </location>
</feature>
<evidence type="ECO:0000313" key="4">
    <source>
        <dbReference type="Proteomes" id="UP000054248"/>
    </source>
</evidence>
<evidence type="ECO:0000256" key="1">
    <source>
        <dbReference type="SAM" id="MobiDB-lite"/>
    </source>
</evidence>
<feature type="region of interest" description="Disordered" evidence="1">
    <location>
        <begin position="601"/>
        <end position="699"/>
    </location>
</feature>
<dbReference type="CDD" id="cd00077">
    <property type="entry name" value="HDc"/>
    <property type="match status" value="1"/>
</dbReference>
<feature type="compositionally biased region" description="Low complexity" evidence="1">
    <location>
        <begin position="627"/>
        <end position="640"/>
    </location>
</feature>
<evidence type="ECO:0000259" key="2">
    <source>
        <dbReference type="PROSITE" id="PS51831"/>
    </source>
</evidence>
<dbReference type="SUPFAM" id="SSF109604">
    <property type="entry name" value="HD-domain/PDEase-like"/>
    <property type="match status" value="2"/>
</dbReference>
<reference evidence="3 4" key="1">
    <citation type="submission" date="2014-04" db="EMBL/GenBank/DDBJ databases">
        <authorList>
            <consortium name="DOE Joint Genome Institute"/>
            <person name="Kuo A."/>
            <person name="Girlanda M."/>
            <person name="Perotto S."/>
            <person name="Kohler A."/>
            <person name="Nagy L.G."/>
            <person name="Floudas D."/>
            <person name="Copeland A."/>
            <person name="Barry K.W."/>
            <person name="Cichocki N."/>
            <person name="Veneault-Fourrey C."/>
            <person name="LaButti K."/>
            <person name="Lindquist E.A."/>
            <person name="Lipzen A."/>
            <person name="Lundell T."/>
            <person name="Morin E."/>
            <person name="Murat C."/>
            <person name="Sun H."/>
            <person name="Tunlid A."/>
            <person name="Henrissat B."/>
            <person name="Grigoriev I.V."/>
            <person name="Hibbett D.S."/>
            <person name="Martin F."/>
            <person name="Nordberg H.P."/>
            <person name="Cantor M.N."/>
            <person name="Hua S.X."/>
        </authorList>
    </citation>
    <scope>NUCLEOTIDE SEQUENCE [LARGE SCALE GENOMIC DNA]</scope>
    <source>
        <strain evidence="3 4">MUT 4182</strain>
    </source>
</reference>
<gene>
    <name evidence="3" type="ORF">M407DRAFT_28419</name>
</gene>
<dbReference type="HOGENOM" id="CLU_026821_1_3_1"/>
<feature type="compositionally biased region" description="Polar residues" evidence="1">
    <location>
        <begin position="663"/>
        <end position="676"/>
    </location>
</feature>
<dbReference type="Gene3D" id="1.10.3210.10">
    <property type="entry name" value="Hypothetical protein af1432"/>
    <property type="match status" value="1"/>
</dbReference>
<reference evidence="4" key="2">
    <citation type="submission" date="2015-01" db="EMBL/GenBank/DDBJ databases">
        <title>Evolutionary Origins and Diversification of the Mycorrhizal Mutualists.</title>
        <authorList>
            <consortium name="DOE Joint Genome Institute"/>
            <consortium name="Mycorrhizal Genomics Consortium"/>
            <person name="Kohler A."/>
            <person name="Kuo A."/>
            <person name="Nagy L.G."/>
            <person name="Floudas D."/>
            <person name="Copeland A."/>
            <person name="Barry K.W."/>
            <person name="Cichocki N."/>
            <person name="Veneault-Fourrey C."/>
            <person name="LaButti K."/>
            <person name="Lindquist E.A."/>
            <person name="Lipzen A."/>
            <person name="Lundell T."/>
            <person name="Morin E."/>
            <person name="Murat C."/>
            <person name="Riley R."/>
            <person name="Ohm R."/>
            <person name="Sun H."/>
            <person name="Tunlid A."/>
            <person name="Henrissat B."/>
            <person name="Grigoriev I.V."/>
            <person name="Hibbett D.S."/>
            <person name="Martin F."/>
        </authorList>
    </citation>
    <scope>NUCLEOTIDE SEQUENCE [LARGE SCALE GENOMIC DNA]</scope>
    <source>
        <strain evidence="4">MUT 4182</strain>
    </source>
</reference>
<proteinExistence type="predicted"/>
<feature type="compositionally biased region" description="Polar residues" evidence="1">
    <location>
        <begin position="469"/>
        <end position="479"/>
    </location>
</feature>
<evidence type="ECO:0000313" key="3">
    <source>
        <dbReference type="EMBL" id="KIO22002.1"/>
    </source>
</evidence>
<dbReference type="EMBL" id="KN823121">
    <property type="protein sequence ID" value="KIO22002.1"/>
    <property type="molecule type" value="Genomic_DNA"/>
</dbReference>
<dbReference type="InterPro" id="IPR003607">
    <property type="entry name" value="HD/PDEase_dom"/>
</dbReference>
<dbReference type="AlphaFoldDB" id="A0A0C3LKW1"/>
<dbReference type="InterPro" id="IPR050135">
    <property type="entry name" value="dGTPase-like"/>
</dbReference>
<dbReference type="STRING" id="1051891.A0A0C3LKW1"/>
<dbReference type="GO" id="GO:0005634">
    <property type="term" value="C:nucleus"/>
    <property type="evidence" value="ECO:0007669"/>
    <property type="project" value="TreeGrafter"/>
</dbReference>
<dbReference type="OrthoDB" id="9991235at2759"/>
<protein>
    <recommendedName>
        <fullName evidence="2">HD domain-containing protein</fullName>
    </recommendedName>
</protein>
<dbReference type="InterPro" id="IPR006674">
    <property type="entry name" value="HD_domain"/>
</dbReference>
<dbReference type="PROSITE" id="PS51831">
    <property type="entry name" value="HD"/>
    <property type="match status" value="1"/>
</dbReference>